<keyword evidence="1" id="KW-0805">Transcription regulation</keyword>
<protein>
    <submittedName>
        <fullName evidence="5">Crp/Fnr family transcriptional regulator</fullName>
    </submittedName>
</protein>
<feature type="domain" description="HTH crp-type" evidence="4">
    <location>
        <begin position="175"/>
        <end position="249"/>
    </location>
</feature>
<sequence>MTDEAVDIRIDSVVGRNANAQPARGLAKVDKLITLNEILKGYGELGLESQQHLTEISQRRVELKRNQRLYSLAQGREEVFVVKKGWVALSHSLSKRSQDICNVYMPGDLVGVRESFFNNYDVSIWALENCELDRVSVVDVHSLFERFSDIKRVIVSYIMVNDNIAIERLRSCTHHKAEERVAHFLLEIFARYRFKKMIDSNCFSYPITQEVVGELLGITSVHVSRCMTALEQKKMIRKTRSTIKLLQPELMAENTGFDEELIYGHLKVF</sequence>
<comment type="caution">
    <text evidence="5">The sequence shown here is derived from an EMBL/GenBank/DDBJ whole genome shotgun (WGS) entry which is preliminary data.</text>
</comment>
<keyword evidence="6" id="KW-1185">Reference proteome</keyword>
<evidence type="ECO:0000313" key="5">
    <source>
        <dbReference type="EMBL" id="MCH4812493.1"/>
    </source>
</evidence>
<dbReference type="Pfam" id="PF00027">
    <property type="entry name" value="cNMP_binding"/>
    <property type="match status" value="1"/>
</dbReference>
<dbReference type="Gene3D" id="2.60.120.10">
    <property type="entry name" value="Jelly Rolls"/>
    <property type="match status" value="1"/>
</dbReference>
<evidence type="ECO:0000313" key="6">
    <source>
        <dbReference type="Proteomes" id="UP001320609"/>
    </source>
</evidence>
<keyword evidence="2" id="KW-0238">DNA-binding</keyword>
<dbReference type="InterPro" id="IPR000595">
    <property type="entry name" value="cNMP-bd_dom"/>
</dbReference>
<accession>A0ABS9S973</accession>
<dbReference type="CDD" id="cd00038">
    <property type="entry name" value="CAP_ED"/>
    <property type="match status" value="1"/>
</dbReference>
<dbReference type="Proteomes" id="UP001320609">
    <property type="component" value="Unassembled WGS sequence"/>
</dbReference>
<dbReference type="InterPro" id="IPR018490">
    <property type="entry name" value="cNMP-bd_dom_sf"/>
</dbReference>
<dbReference type="SUPFAM" id="SSF51206">
    <property type="entry name" value="cAMP-binding domain-like"/>
    <property type="match status" value="1"/>
</dbReference>
<evidence type="ECO:0000256" key="1">
    <source>
        <dbReference type="ARBA" id="ARBA00023015"/>
    </source>
</evidence>
<dbReference type="InterPro" id="IPR036390">
    <property type="entry name" value="WH_DNA-bd_sf"/>
</dbReference>
<evidence type="ECO:0000256" key="3">
    <source>
        <dbReference type="ARBA" id="ARBA00023163"/>
    </source>
</evidence>
<dbReference type="EMBL" id="JAKVTW010000011">
    <property type="protein sequence ID" value="MCH4812493.1"/>
    <property type="molecule type" value="Genomic_DNA"/>
</dbReference>
<dbReference type="PROSITE" id="PS51063">
    <property type="entry name" value="HTH_CRP_2"/>
    <property type="match status" value="1"/>
</dbReference>
<keyword evidence="3" id="KW-0804">Transcription</keyword>
<dbReference type="RefSeq" id="WP_240718824.1">
    <property type="nucleotide sequence ID" value="NZ_JAKVTW010000011.1"/>
</dbReference>
<gene>
    <name evidence="5" type="ORF">MLE19_14250</name>
</gene>
<proteinExistence type="predicted"/>
<evidence type="ECO:0000259" key="4">
    <source>
        <dbReference type="PROSITE" id="PS51063"/>
    </source>
</evidence>
<dbReference type="Pfam" id="PF13545">
    <property type="entry name" value="HTH_Crp_2"/>
    <property type="match status" value="1"/>
</dbReference>
<dbReference type="InterPro" id="IPR014710">
    <property type="entry name" value="RmlC-like_jellyroll"/>
</dbReference>
<dbReference type="InterPro" id="IPR012318">
    <property type="entry name" value="HTH_CRP"/>
</dbReference>
<reference evidence="5 6" key="1">
    <citation type="submission" date="2022-03" db="EMBL/GenBank/DDBJ databases">
        <title>Genomic signatures underlying metal tolerance in selected Arctic bacterial isolates.</title>
        <authorList>
            <person name="Thomas F.A."/>
            <person name="Venkatachalam S."/>
            <person name="Krishnan K.P."/>
        </authorList>
    </citation>
    <scope>NUCLEOTIDE SEQUENCE [LARGE SCALE GENOMIC DNA]</scope>
    <source>
        <strain evidence="5 6">HM116</strain>
    </source>
</reference>
<dbReference type="SUPFAM" id="SSF46785">
    <property type="entry name" value="Winged helix' DNA-binding domain"/>
    <property type="match status" value="1"/>
</dbReference>
<name>A0ABS9S973_9GAMM</name>
<dbReference type="InterPro" id="IPR036388">
    <property type="entry name" value="WH-like_DNA-bd_sf"/>
</dbReference>
<dbReference type="SMART" id="SM00419">
    <property type="entry name" value="HTH_CRP"/>
    <property type="match status" value="1"/>
</dbReference>
<evidence type="ECO:0000256" key="2">
    <source>
        <dbReference type="ARBA" id="ARBA00023125"/>
    </source>
</evidence>
<organism evidence="5 6">
    <name type="scientific">Vreelandella neptunia</name>
    <dbReference type="NCBI Taxonomy" id="115551"/>
    <lineage>
        <taxon>Bacteria</taxon>
        <taxon>Pseudomonadati</taxon>
        <taxon>Pseudomonadota</taxon>
        <taxon>Gammaproteobacteria</taxon>
        <taxon>Oceanospirillales</taxon>
        <taxon>Halomonadaceae</taxon>
        <taxon>Vreelandella</taxon>
    </lineage>
</organism>
<dbReference type="Gene3D" id="1.10.10.10">
    <property type="entry name" value="Winged helix-like DNA-binding domain superfamily/Winged helix DNA-binding domain"/>
    <property type="match status" value="1"/>
</dbReference>